<accession>A0A8S1TSA4</accession>
<dbReference type="AlphaFoldDB" id="A0A8S1TSA4"/>
<dbReference type="EMBL" id="CAJJDP010000028">
    <property type="protein sequence ID" value="CAD8153849.1"/>
    <property type="molecule type" value="Genomic_DNA"/>
</dbReference>
<comment type="caution">
    <text evidence="4">The sequence shown here is derived from an EMBL/GenBank/DDBJ whole genome shotgun (WGS) entry which is preliminary data.</text>
</comment>
<reference evidence="4" key="1">
    <citation type="submission" date="2021-01" db="EMBL/GenBank/DDBJ databases">
        <authorList>
            <consortium name="Genoscope - CEA"/>
            <person name="William W."/>
        </authorList>
    </citation>
    <scope>NUCLEOTIDE SEQUENCE</scope>
</reference>
<protein>
    <submittedName>
        <fullName evidence="4">Uncharacterized protein</fullName>
    </submittedName>
</protein>
<proteinExistence type="inferred from homology"/>
<dbReference type="InterPro" id="IPR029488">
    <property type="entry name" value="Hmw/CFAP97"/>
</dbReference>
<dbReference type="OMA" id="KLYYIEV"/>
<feature type="region of interest" description="Disordered" evidence="3">
    <location>
        <begin position="81"/>
        <end position="112"/>
    </location>
</feature>
<feature type="compositionally biased region" description="Polar residues" evidence="3">
    <location>
        <begin position="83"/>
        <end position="106"/>
    </location>
</feature>
<evidence type="ECO:0000256" key="1">
    <source>
        <dbReference type="ARBA" id="ARBA00008315"/>
    </source>
</evidence>
<evidence type="ECO:0000313" key="5">
    <source>
        <dbReference type="Proteomes" id="UP000683925"/>
    </source>
</evidence>
<dbReference type="Proteomes" id="UP000683925">
    <property type="component" value="Unassembled WGS sequence"/>
</dbReference>
<dbReference type="OrthoDB" id="292876at2759"/>
<name>A0A8S1TSA4_PAROT</name>
<evidence type="ECO:0000256" key="2">
    <source>
        <dbReference type="SAM" id="Coils"/>
    </source>
</evidence>
<keyword evidence="5" id="KW-1185">Reference proteome</keyword>
<dbReference type="PANTHER" id="PTHR33768:SF3">
    <property type="entry name" value="MIP11318P"/>
    <property type="match status" value="1"/>
</dbReference>
<comment type="similarity">
    <text evidence="1">Belongs to the CFAP97 family.</text>
</comment>
<feature type="coiled-coil region" evidence="2">
    <location>
        <begin position="35"/>
        <end position="77"/>
    </location>
</feature>
<dbReference type="Pfam" id="PF13879">
    <property type="entry name" value="Hmw_CFAP97"/>
    <property type="match status" value="1"/>
</dbReference>
<keyword evidence="2" id="KW-0175">Coiled coil</keyword>
<evidence type="ECO:0000256" key="3">
    <source>
        <dbReference type="SAM" id="MobiDB-lite"/>
    </source>
</evidence>
<evidence type="ECO:0000313" key="4">
    <source>
        <dbReference type="EMBL" id="CAD8153849.1"/>
    </source>
</evidence>
<dbReference type="InterPro" id="IPR038792">
    <property type="entry name" value="CFAP97D1/2"/>
</dbReference>
<dbReference type="PANTHER" id="PTHR33768">
    <property type="entry name" value="MIP11318P"/>
    <property type="match status" value="1"/>
</dbReference>
<gene>
    <name evidence="4" type="ORF">POCTA_138.1.T0280233</name>
</gene>
<sequence length="288" mass="34462">MDRDLIKGNKICYNYEKERLRQIHKHNLQIAHPLIRTQMERLSQNQNKKLQLQEERFTEIERENRILLEKIQNIMNNERKRASSNWQNNNMTASNFNQSQSVNRKQSLNKEKRKKELVRITIENQRLMNRLVTKKPNYNTKIILKQTSKQQQLAQQIAEYPLKRSRIQSSNRQKSVDLSKSSFMGFLPTQTNFTPNNQQQRKIVLYKQNKKIDDKLYYIEVFYEDDLFKITVDDEQSPNTKVFEMPQEDGQMVLREIYNNNILQLVDAISVDNNIHLAGLEQFEQSQQ</sequence>
<organism evidence="4 5">
    <name type="scientific">Paramecium octaurelia</name>
    <dbReference type="NCBI Taxonomy" id="43137"/>
    <lineage>
        <taxon>Eukaryota</taxon>
        <taxon>Sar</taxon>
        <taxon>Alveolata</taxon>
        <taxon>Ciliophora</taxon>
        <taxon>Intramacronucleata</taxon>
        <taxon>Oligohymenophorea</taxon>
        <taxon>Peniculida</taxon>
        <taxon>Parameciidae</taxon>
        <taxon>Paramecium</taxon>
    </lineage>
</organism>